<evidence type="ECO:0000313" key="5">
    <source>
        <dbReference type="EMBL" id="CAE0842134.1"/>
    </source>
</evidence>
<evidence type="ECO:0000256" key="1">
    <source>
        <dbReference type="ARBA" id="ARBA00006328"/>
    </source>
</evidence>
<dbReference type="PANTHER" id="PTHR42748:SF30">
    <property type="entry name" value="NMRA-LIKE DOMAIN-CONTAINING PROTEIN"/>
    <property type="match status" value="1"/>
</dbReference>
<dbReference type="SUPFAM" id="SSF51735">
    <property type="entry name" value="NAD(P)-binding Rossmann-fold domains"/>
    <property type="match status" value="1"/>
</dbReference>
<proteinExistence type="inferred from homology"/>
<dbReference type="Gene3D" id="3.40.50.720">
    <property type="entry name" value="NAD(P)-binding Rossmann-like Domain"/>
    <property type="match status" value="1"/>
</dbReference>
<dbReference type="InterPro" id="IPR051164">
    <property type="entry name" value="NmrA-like_oxidored"/>
</dbReference>
<organism evidence="5">
    <name type="scientific">Oxyrrhis marina</name>
    <name type="common">Dinoflagellate</name>
    <dbReference type="NCBI Taxonomy" id="2969"/>
    <lineage>
        <taxon>Eukaryota</taxon>
        <taxon>Sar</taxon>
        <taxon>Alveolata</taxon>
        <taxon>Dinophyceae</taxon>
        <taxon>Oxyrrhinales</taxon>
        <taxon>Oxyrrhinaceae</taxon>
        <taxon>Oxyrrhis</taxon>
    </lineage>
</organism>
<dbReference type="EMBL" id="HBJB01001958">
    <property type="protein sequence ID" value="CAE0842134.1"/>
    <property type="molecule type" value="Transcribed_RNA"/>
</dbReference>
<evidence type="ECO:0000256" key="2">
    <source>
        <dbReference type="ARBA" id="ARBA00022857"/>
    </source>
</evidence>
<dbReference type="InterPro" id="IPR008030">
    <property type="entry name" value="NmrA-like"/>
</dbReference>
<evidence type="ECO:0000256" key="3">
    <source>
        <dbReference type="ARBA" id="ARBA00023002"/>
    </source>
</evidence>
<dbReference type="InterPro" id="IPR036291">
    <property type="entry name" value="NAD(P)-bd_dom_sf"/>
</dbReference>
<dbReference type="GO" id="GO:0005634">
    <property type="term" value="C:nucleus"/>
    <property type="evidence" value="ECO:0007669"/>
    <property type="project" value="TreeGrafter"/>
</dbReference>
<evidence type="ECO:0000259" key="4">
    <source>
        <dbReference type="Pfam" id="PF05368"/>
    </source>
</evidence>
<reference evidence="5" key="1">
    <citation type="submission" date="2021-01" db="EMBL/GenBank/DDBJ databases">
        <authorList>
            <person name="Corre E."/>
            <person name="Pelletier E."/>
            <person name="Niang G."/>
            <person name="Scheremetjew M."/>
            <person name="Finn R."/>
            <person name="Kale V."/>
            <person name="Holt S."/>
            <person name="Cochrane G."/>
            <person name="Meng A."/>
            <person name="Brown T."/>
            <person name="Cohen L."/>
        </authorList>
    </citation>
    <scope>NUCLEOTIDE SEQUENCE</scope>
    <source>
        <strain evidence="5">LB1974</strain>
    </source>
</reference>
<comment type="similarity">
    <text evidence="1">Belongs to the NmrA-type oxidoreductase family.</text>
</comment>
<gene>
    <name evidence="5" type="ORF">OMAR00294_LOCUS1670</name>
</gene>
<keyword evidence="3" id="KW-0560">Oxidoreductase</keyword>
<accession>A0A7S4GNB7</accession>
<dbReference type="Pfam" id="PF05368">
    <property type="entry name" value="NmrA"/>
    <property type="match status" value="1"/>
</dbReference>
<sequence length="296" mass="32345">MAASSGPSCVGVLGATGQQGGAVLRALVAKGVSVVAITRNPSSEKAKVLAGLSKVEVRQADLDDQKSLEAAFNGCDGAFVVANFWEGMDPNKEMKQYENCANALKAVGGMKHIVMSSLEDTATHPKMADAKVLLNHPTGNMKVPHFDAKNRSHAFFKGLPVTFLYTSCFVENFTSFFSLNKQGDGSYQFTLPLGEGPIAWTILEDVGKMTAGILERPEMIGQTVGQDPWQRFIALRCIAALLSLRRSCRRRRTRRSRTSVCLGTLSLRLAFPAPRSWRRCSSFSRTMRMSFWPSAS</sequence>
<keyword evidence="2" id="KW-0521">NADP</keyword>
<dbReference type="GO" id="GO:0016491">
    <property type="term" value="F:oxidoreductase activity"/>
    <property type="evidence" value="ECO:0007669"/>
    <property type="project" value="UniProtKB-KW"/>
</dbReference>
<protein>
    <recommendedName>
        <fullName evidence="4">NmrA-like domain-containing protein</fullName>
    </recommendedName>
</protein>
<feature type="domain" description="NmrA-like" evidence="4">
    <location>
        <begin position="10"/>
        <end position="222"/>
    </location>
</feature>
<dbReference type="PANTHER" id="PTHR42748">
    <property type="entry name" value="NITROGEN METABOLITE REPRESSION PROTEIN NMRA FAMILY MEMBER"/>
    <property type="match status" value="1"/>
</dbReference>
<name>A0A7S4GNB7_OXYMA</name>
<dbReference type="AlphaFoldDB" id="A0A7S4GNB7"/>